<accession>A0AAD8QUV8</accession>
<evidence type="ECO:0000313" key="5">
    <source>
        <dbReference type="Proteomes" id="UP001231189"/>
    </source>
</evidence>
<dbReference type="GO" id="GO:0003676">
    <property type="term" value="F:nucleic acid binding"/>
    <property type="evidence" value="ECO:0007669"/>
    <property type="project" value="InterPro"/>
</dbReference>
<feature type="coiled-coil region" evidence="2">
    <location>
        <begin position="281"/>
        <end position="311"/>
    </location>
</feature>
<dbReference type="InterPro" id="IPR054722">
    <property type="entry name" value="PolX-like_BBD"/>
</dbReference>
<dbReference type="GO" id="GO:0008270">
    <property type="term" value="F:zinc ion binding"/>
    <property type="evidence" value="ECO:0007669"/>
    <property type="project" value="UniProtKB-KW"/>
</dbReference>
<keyword evidence="1" id="KW-0863">Zinc-finger</keyword>
<evidence type="ECO:0000256" key="2">
    <source>
        <dbReference type="SAM" id="Coils"/>
    </source>
</evidence>
<sequence length="695" mass="77894">MVFSDDEDETKTYAVKEIRERCALEKAKAFTEHDDLMSKYFERLKVLEDKIAVSAPPEIPTAEALSDGVVGAASTSGHPKPPGPYPAIPYDCSEELTLVVKGFNAIDPDNMSPREYYDRQLNATARDKIRNALHRSLHNQVSDLESTKELWDRIIILQEGTSLIQRSMYDAAKSELGLFRINEGESLSYCYSRLDALRVRIKGLGCDKYHDGFDVNDETIKSKIISIIGTALNLTLFDAERNFTPDDLFSYFVATENLAREGKKVKEMNCVLEANHSLALKAKVVQDVQKYQEIEEEEEEEEEEMASTSDMDVDIAFFAKKWKKRFGKKGLSFPSKKKQTCYNCGKANHFADKCPYEKREDKPKYERGAKPRLKPNPINERYKKNKRREGRALVGAEYTSDEGSDDEKKVVGVAGLALAVLGSLFIYDNTKDYSDKSDIPNNTGTCLMARGSMGDNLDLSTIPKNSDICLMTISSKDYASGGPKWVFDSGCTNHMTRGKRALDEFINAINSTSSITFGENSKGKVLGYGKVVIMKDLSLENVMLVESLGYNLLSIYHLASAGYDSYFSKHFVKVFRSDNLKLVLVGHVEDNLYVVDLSKESTSLPTCLMATVEKGWLWHCRLGQINMRNLEQLLKGDHVVGLTGVTFEKDRVCCACIAGKQQGKRHPFKNVITTSPPLELLHLDPFGPSCYESLG</sequence>
<evidence type="ECO:0000313" key="4">
    <source>
        <dbReference type="EMBL" id="KAK1608454.1"/>
    </source>
</evidence>
<dbReference type="AlphaFoldDB" id="A0AAD8QUV8"/>
<organism evidence="4 5">
    <name type="scientific">Lolium multiflorum</name>
    <name type="common">Italian ryegrass</name>
    <name type="synonym">Lolium perenne subsp. multiflorum</name>
    <dbReference type="NCBI Taxonomy" id="4521"/>
    <lineage>
        <taxon>Eukaryota</taxon>
        <taxon>Viridiplantae</taxon>
        <taxon>Streptophyta</taxon>
        <taxon>Embryophyta</taxon>
        <taxon>Tracheophyta</taxon>
        <taxon>Spermatophyta</taxon>
        <taxon>Magnoliopsida</taxon>
        <taxon>Liliopsida</taxon>
        <taxon>Poales</taxon>
        <taxon>Poaceae</taxon>
        <taxon>BOP clade</taxon>
        <taxon>Pooideae</taxon>
        <taxon>Poodae</taxon>
        <taxon>Poeae</taxon>
        <taxon>Poeae Chloroplast Group 2 (Poeae type)</taxon>
        <taxon>Loliodinae</taxon>
        <taxon>Loliinae</taxon>
        <taxon>Lolium</taxon>
    </lineage>
</organism>
<dbReference type="Gene3D" id="4.10.60.10">
    <property type="entry name" value="Zinc finger, CCHC-type"/>
    <property type="match status" value="1"/>
</dbReference>
<feature type="domain" description="CCHC-type" evidence="3">
    <location>
        <begin position="341"/>
        <end position="355"/>
    </location>
</feature>
<dbReference type="SUPFAM" id="SSF57756">
    <property type="entry name" value="Retrovirus zinc finger-like domains"/>
    <property type="match status" value="1"/>
</dbReference>
<dbReference type="InterPro" id="IPR025724">
    <property type="entry name" value="GAG-pre-integrase_dom"/>
</dbReference>
<keyword evidence="1" id="KW-0479">Metal-binding</keyword>
<dbReference type="Pfam" id="PF14223">
    <property type="entry name" value="Retrotran_gag_2"/>
    <property type="match status" value="1"/>
</dbReference>
<dbReference type="Pfam" id="PF22936">
    <property type="entry name" value="Pol_BBD"/>
    <property type="match status" value="1"/>
</dbReference>
<keyword evidence="1" id="KW-0862">Zinc</keyword>
<name>A0AAD8QUV8_LOLMU</name>
<dbReference type="SMART" id="SM00343">
    <property type="entry name" value="ZnF_C2HC"/>
    <property type="match status" value="1"/>
</dbReference>
<dbReference type="Pfam" id="PF00098">
    <property type="entry name" value="zf-CCHC"/>
    <property type="match status" value="1"/>
</dbReference>
<dbReference type="InterPro" id="IPR036875">
    <property type="entry name" value="Znf_CCHC_sf"/>
</dbReference>
<keyword evidence="2" id="KW-0175">Coiled coil</keyword>
<dbReference type="InterPro" id="IPR001878">
    <property type="entry name" value="Znf_CCHC"/>
</dbReference>
<dbReference type="EMBL" id="JAUUTY010000007">
    <property type="protein sequence ID" value="KAK1608454.1"/>
    <property type="molecule type" value="Genomic_DNA"/>
</dbReference>
<dbReference type="Proteomes" id="UP001231189">
    <property type="component" value="Unassembled WGS sequence"/>
</dbReference>
<protein>
    <recommendedName>
        <fullName evidence="3">CCHC-type domain-containing protein</fullName>
    </recommendedName>
</protein>
<proteinExistence type="predicted"/>
<evidence type="ECO:0000256" key="1">
    <source>
        <dbReference type="PROSITE-ProRule" id="PRU00047"/>
    </source>
</evidence>
<reference evidence="4" key="1">
    <citation type="submission" date="2023-07" db="EMBL/GenBank/DDBJ databases">
        <title>A chromosome-level genome assembly of Lolium multiflorum.</title>
        <authorList>
            <person name="Chen Y."/>
            <person name="Copetti D."/>
            <person name="Kolliker R."/>
            <person name="Studer B."/>
        </authorList>
    </citation>
    <scope>NUCLEOTIDE SEQUENCE</scope>
    <source>
        <strain evidence="4">02402/16</strain>
        <tissue evidence="4">Leaf</tissue>
    </source>
</reference>
<dbReference type="Pfam" id="PF13976">
    <property type="entry name" value="gag_pre-integrs"/>
    <property type="match status" value="1"/>
</dbReference>
<comment type="caution">
    <text evidence="4">The sequence shown here is derived from an EMBL/GenBank/DDBJ whole genome shotgun (WGS) entry which is preliminary data.</text>
</comment>
<gene>
    <name evidence="4" type="ORF">QYE76_032127</name>
</gene>
<keyword evidence="5" id="KW-1185">Reference proteome</keyword>
<dbReference type="PROSITE" id="PS50158">
    <property type="entry name" value="ZF_CCHC"/>
    <property type="match status" value="1"/>
</dbReference>
<evidence type="ECO:0000259" key="3">
    <source>
        <dbReference type="PROSITE" id="PS50158"/>
    </source>
</evidence>